<evidence type="ECO:0000259" key="8">
    <source>
        <dbReference type="Pfam" id="PF14008"/>
    </source>
</evidence>
<sequence>MVISPDGPPQTLNTTSEDNNIGPAIKESAITLSDTAGGFTPEQLHLTYWGSPDKMAVSFASSNGMVVMGEPPKPPVATSVAFAQYGTSEDKLDRNVTCVTTSYVQNQWAIKKSPSYVSPYLSHCLMTGLPAGSRVFYRVGWPEFNAWSGVHEFKTFKDTPNFPLRVGVMADLGLSYNSSDTVDNMFKAKAEVVLNIGDLPYADNFLPNGDEGTVKGLKYFLSYQPRWDMYGRMLEKLSTGVPVMTSTGNHEVEFQSDGTVFAAYNSRYPVPQDPSKGPNVAINRFSKDRPSPDNGLYYSWEVPGTAHFIALTSYITNDTFSKDTAQYKWFENDLKKVDRSKTPWLIVYFHAPFVSSYEASFKQVECMRLTYEPLMYKYGVDLVFNGHVHAYERSKPVYDYKMNPCGPIHITVGCGGKPGEPGSGLDALDLKYIEQGSFYCEDPKVLDVKPNVVQPLRCHTWQPDRGGFCWNKQPDFSAFRDSDFGLAFLTLINASHAEWKWDRNDGKIDLMDDYVIFDRSSPKTCLNRLGDKAVEGAAAEAPPPDADDGPFPAFASPTQVLGGQPSGAKQSGGQQSGGQQSGGEQSGGQQSGGEQQQAQQGGQEKAQQQAPPRQVQQKEAAGTNTASTNPFSGLLLPFLGGSGARQGA</sequence>
<feature type="domain" description="Purple acid phosphatase C-terminal" evidence="8">
    <location>
        <begin position="468"/>
        <end position="508"/>
    </location>
</feature>
<gene>
    <name evidence="10" type="ORF">Rsub_08372</name>
</gene>
<dbReference type="EMBL" id="BDRX01000064">
    <property type="protein sequence ID" value="GBF95410.1"/>
    <property type="molecule type" value="Genomic_DNA"/>
</dbReference>
<organism evidence="10 11">
    <name type="scientific">Raphidocelis subcapitata</name>
    <dbReference type="NCBI Taxonomy" id="307507"/>
    <lineage>
        <taxon>Eukaryota</taxon>
        <taxon>Viridiplantae</taxon>
        <taxon>Chlorophyta</taxon>
        <taxon>core chlorophytes</taxon>
        <taxon>Chlorophyceae</taxon>
        <taxon>CS clade</taxon>
        <taxon>Sphaeropleales</taxon>
        <taxon>Selenastraceae</taxon>
        <taxon>Raphidocelis</taxon>
    </lineage>
</organism>
<dbReference type="InterPro" id="IPR004843">
    <property type="entry name" value="Calcineurin-like_PHP"/>
</dbReference>
<dbReference type="EC" id="3.1.3.2" evidence="5"/>
<proteinExistence type="inferred from homology"/>
<feature type="region of interest" description="Disordered" evidence="6">
    <location>
        <begin position="1"/>
        <end position="21"/>
    </location>
</feature>
<dbReference type="InterPro" id="IPR025733">
    <property type="entry name" value="PAPs_C"/>
</dbReference>
<dbReference type="Pfam" id="PF00149">
    <property type="entry name" value="Metallophos"/>
    <property type="match status" value="1"/>
</dbReference>
<feature type="compositionally biased region" description="Low complexity" evidence="6">
    <location>
        <begin position="562"/>
        <end position="573"/>
    </location>
</feature>
<feature type="compositionally biased region" description="Low complexity" evidence="6">
    <location>
        <begin position="630"/>
        <end position="639"/>
    </location>
</feature>
<keyword evidence="11" id="KW-1185">Reference proteome</keyword>
<dbReference type="InParanoid" id="A0A2V0PC07"/>
<keyword evidence="4" id="KW-0325">Glycoprotein</keyword>
<evidence type="ECO:0000313" key="11">
    <source>
        <dbReference type="Proteomes" id="UP000247498"/>
    </source>
</evidence>
<protein>
    <recommendedName>
        <fullName evidence="5">Purple acid phosphatase</fullName>
        <ecNumber evidence="5">3.1.3.2</ecNumber>
    </recommendedName>
</protein>
<dbReference type="Pfam" id="PF16656">
    <property type="entry name" value="Pur_ac_phosph_N"/>
    <property type="match status" value="1"/>
</dbReference>
<keyword evidence="2" id="KW-0732">Signal</keyword>
<reference evidence="10 11" key="1">
    <citation type="journal article" date="2018" name="Sci. Rep.">
        <title>Raphidocelis subcapitata (=Pseudokirchneriella subcapitata) provides an insight into genome evolution and environmental adaptations in the Sphaeropleales.</title>
        <authorList>
            <person name="Suzuki S."/>
            <person name="Yamaguchi H."/>
            <person name="Nakajima N."/>
            <person name="Kawachi M."/>
        </authorList>
    </citation>
    <scope>NUCLEOTIDE SEQUENCE [LARGE SCALE GENOMIC DNA]</scope>
    <source>
        <strain evidence="10 11">NIES-35</strain>
    </source>
</reference>
<dbReference type="GO" id="GO:0003993">
    <property type="term" value="F:acid phosphatase activity"/>
    <property type="evidence" value="ECO:0007669"/>
    <property type="project" value="UniProtKB-EC"/>
</dbReference>
<dbReference type="InterPro" id="IPR041792">
    <property type="entry name" value="MPP_PAP"/>
</dbReference>
<dbReference type="FunCoup" id="A0A2V0PC07">
    <property type="interactions" value="69"/>
</dbReference>
<dbReference type="InterPro" id="IPR039331">
    <property type="entry name" value="PAPs-like"/>
</dbReference>
<keyword evidence="3 5" id="KW-0378">Hydrolase</keyword>
<comment type="catalytic activity">
    <reaction evidence="5">
        <text>a phosphate monoester + H2O = an alcohol + phosphate</text>
        <dbReference type="Rhea" id="RHEA:15017"/>
        <dbReference type="ChEBI" id="CHEBI:15377"/>
        <dbReference type="ChEBI" id="CHEBI:30879"/>
        <dbReference type="ChEBI" id="CHEBI:43474"/>
        <dbReference type="ChEBI" id="CHEBI:67140"/>
        <dbReference type="EC" id="3.1.3.2"/>
    </reaction>
</comment>
<evidence type="ECO:0000313" key="10">
    <source>
        <dbReference type="EMBL" id="GBF95410.1"/>
    </source>
</evidence>
<evidence type="ECO:0000256" key="5">
    <source>
        <dbReference type="RuleBase" id="RU361203"/>
    </source>
</evidence>
<dbReference type="SUPFAM" id="SSF56300">
    <property type="entry name" value="Metallo-dependent phosphatases"/>
    <property type="match status" value="1"/>
</dbReference>
<dbReference type="InterPro" id="IPR015914">
    <property type="entry name" value="PAPs_N"/>
</dbReference>
<dbReference type="InterPro" id="IPR029052">
    <property type="entry name" value="Metallo-depent_PP-like"/>
</dbReference>
<comment type="caution">
    <text evidence="10">The sequence shown here is derived from an EMBL/GenBank/DDBJ whole genome shotgun (WGS) entry which is preliminary data.</text>
</comment>
<dbReference type="Proteomes" id="UP000247498">
    <property type="component" value="Unassembled WGS sequence"/>
</dbReference>
<evidence type="ECO:0000256" key="4">
    <source>
        <dbReference type="ARBA" id="ARBA00023180"/>
    </source>
</evidence>
<dbReference type="Pfam" id="PF14008">
    <property type="entry name" value="Metallophos_C"/>
    <property type="match status" value="1"/>
</dbReference>
<dbReference type="AlphaFoldDB" id="A0A2V0PC07"/>
<evidence type="ECO:0000259" key="9">
    <source>
        <dbReference type="Pfam" id="PF16656"/>
    </source>
</evidence>
<comment type="similarity">
    <text evidence="1 5">Belongs to the metallophosphoesterase superfamily. Purple acid phosphatase family.</text>
</comment>
<accession>A0A2V0PC07</accession>
<dbReference type="InterPro" id="IPR008963">
    <property type="entry name" value="Purple_acid_Pase-like_N"/>
</dbReference>
<feature type="compositionally biased region" description="Gly residues" evidence="6">
    <location>
        <begin position="574"/>
        <end position="591"/>
    </location>
</feature>
<dbReference type="Gene3D" id="2.60.40.380">
    <property type="entry name" value="Purple acid phosphatase-like, N-terminal"/>
    <property type="match status" value="1"/>
</dbReference>
<evidence type="ECO:0000259" key="7">
    <source>
        <dbReference type="Pfam" id="PF00149"/>
    </source>
</evidence>
<feature type="domain" description="Purple acid phosphatase N-terminal" evidence="9">
    <location>
        <begin position="41"/>
        <end position="155"/>
    </location>
</feature>
<dbReference type="CDD" id="cd00839">
    <property type="entry name" value="MPP_PAPs"/>
    <property type="match status" value="1"/>
</dbReference>
<dbReference type="STRING" id="307507.A0A2V0PC07"/>
<evidence type="ECO:0000256" key="3">
    <source>
        <dbReference type="ARBA" id="ARBA00022801"/>
    </source>
</evidence>
<evidence type="ECO:0000256" key="2">
    <source>
        <dbReference type="ARBA" id="ARBA00022729"/>
    </source>
</evidence>
<feature type="domain" description="Calcineurin-like phosphoesterase" evidence="7">
    <location>
        <begin position="164"/>
        <end position="391"/>
    </location>
</feature>
<feature type="compositionally biased region" description="Low complexity" evidence="6">
    <location>
        <begin position="592"/>
        <end position="617"/>
    </location>
</feature>
<dbReference type="Gene3D" id="3.60.21.10">
    <property type="match status" value="2"/>
</dbReference>
<name>A0A2V0PC07_9CHLO</name>
<dbReference type="OrthoDB" id="407721at2759"/>
<dbReference type="PANTHER" id="PTHR22953:SF153">
    <property type="entry name" value="PURPLE ACID PHOSPHATASE"/>
    <property type="match status" value="1"/>
</dbReference>
<dbReference type="GO" id="GO:0046872">
    <property type="term" value="F:metal ion binding"/>
    <property type="evidence" value="ECO:0007669"/>
    <property type="project" value="InterPro"/>
</dbReference>
<dbReference type="SUPFAM" id="SSF49363">
    <property type="entry name" value="Purple acid phosphatase, N-terminal domain"/>
    <property type="match status" value="1"/>
</dbReference>
<feature type="compositionally biased region" description="Polar residues" evidence="6">
    <location>
        <begin position="10"/>
        <end position="19"/>
    </location>
</feature>
<evidence type="ECO:0000256" key="6">
    <source>
        <dbReference type="SAM" id="MobiDB-lite"/>
    </source>
</evidence>
<feature type="region of interest" description="Disordered" evidence="6">
    <location>
        <begin position="536"/>
        <end position="648"/>
    </location>
</feature>
<dbReference type="PANTHER" id="PTHR22953">
    <property type="entry name" value="ACID PHOSPHATASE RELATED"/>
    <property type="match status" value="1"/>
</dbReference>
<evidence type="ECO:0000256" key="1">
    <source>
        <dbReference type="ARBA" id="ARBA00008723"/>
    </source>
</evidence>